<sequence length="159" mass="17444">MTLPAAIHYRRGSVDQFKISDFEMYLRVDAEFAVPFAAFNAAVKVAREMLIERGSNALDGDALFFCVEIEAVEGTPGWSELQQRVFDAWTGLNGTLELPKPHWANWTSFGQSDVVKAGASQPSLSVINKYTQPVFAEQIAAFKPAVAVPTQKVFSGTRG</sequence>
<reference evidence="1 2" key="1">
    <citation type="journal article" date="2024" name="Nat. Commun.">
        <title>Phylogenomics reveals the evolutionary origins of lichenization in chlorophyte algae.</title>
        <authorList>
            <person name="Puginier C."/>
            <person name="Libourel C."/>
            <person name="Otte J."/>
            <person name="Skaloud P."/>
            <person name="Haon M."/>
            <person name="Grisel S."/>
            <person name="Petersen M."/>
            <person name="Berrin J.G."/>
            <person name="Delaux P.M."/>
            <person name="Dal Grande F."/>
            <person name="Keller J."/>
        </authorList>
    </citation>
    <scope>NUCLEOTIDE SEQUENCE [LARGE SCALE GENOMIC DNA]</scope>
    <source>
        <strain evidence="1 2">SAG 245.80</strain>
    </source>
</reference>
<evidence type="ECO:0000313" key="2">
    <source>
        <dbReference type="Proteomes" id="UP001445335"/>
    </source>
</evidence>
<name>A0AAW1QIE9_9CHLO</name>
<organism evidence="1 2">
    <name type="scientific">Elliptochloris bilobata</name>
    <dbReference type="NCBI Taxonomy" id="381761"/>
    <lineage>
        <taxon>Eukaryota</taxon>
        <taxon>Viridiplantae</taxon>
        <taxon>Chlorophyta</taxon>
        <taxon>core chlorophytes</taxon>
        <taxon>Trebouxiophyceae</taxon>
        <taxon>Trebouxiophyceae incertae sedis</taxon>
        <taxon>Elliptochloris clade</taxon>
        <taxon>Elliptochloris</taxon>
    </lineage>
</organism>
<proteinExistence type="predicted"/>
<dbReference type="Proteomes" id="UP001445335">
    <property type="component" value="Unassembled WGS sequence"/>
</dbReference>
<gene>
    <name evidence="1" type="ORF">WJX81_004376</name>
</gene>
<dbReference type="EMBL" id="JALJOU010000105">
    <property type="protein sequence ID" value="KAK9821229.1"/>
    <property type="molecule type" value="Genomic_DNA"/>
</dbReference>
<keyword evidence="2" id="KW-1185">Reference proteome</keyword>
<dbReference type="AlphaFoldDB" id="A0AAW1QIE9"/>
<comment type="caution">
    <text evidence="1">The sequence shown here is derived from an EMBL/GenBank/DDBJ whole genome shotgun (WGS) entry which is preliminary data.</text>
</comment>
<accession>A0AAW1QIE9</accession>
<evidence type="ECO:0000313" key="1">
    <source>
        <dbReference type="EMBL" id="KAK9821229.1"/>
    </source>
</evidence>
<protein>
    <submittedName>
        <fullName evidence="1">Uncharacterized protein</fullName>
    </submittedName>
</protein>